<dbReference type="SUPFAM" id="SSF52540">
    <property type="entry name" value="P-loop containing nucleoside triphosphate hydrolases"/>
    <property type="match status" value="1"/>
</dbReference>
<accession>A0A1G6B456</accession>
<name>A0A1G6B456_9HYPH</name>
<dbReference type="InterPro" id="IPR027417">
    <property type="entry name" value="P-loop_NTPase"/>
</dbReference>
<dbReference type="Gene3D" id="3.40.50.300">
    <property type="entry name" value="P-loop containing nucleotide triphosphate hydrolases"/>
    <property type="match status" value="1"/>
</dbReference>
<protein>
    <submittedName>
        <fullName evidence="1">Uncharacterized protein</fullName>
    </submittedName>
</protein>
<dbReference type="InterPro" id="IPR011009">
    <property type="entry name" value="Kinase-like_dom_sf"/>
</dbReference>
<organism evidence="1 2">
    <name type="scientific">Bauldia litoralis</name>
    <dbReference type="NCBI Taxonomy" id="665467"/>
    <lineage>
        <taxon>Bacteria</taxon>
        <taxon>Pseudomonadati</taxon>
        <taxon>Pseudomonadota</taxon>
        <taxon>Alphaproteobacteria</taxon>
        <taxon>Hyphomicrobiales</taxon>
        <taxon>Kaistiaceae</taxon>
        <taxon>Bauldia</taxon>
    </lineage>
</organism>
<dbReference type="InterPro" id="IPR052732">
    <property type="entry name" value="Cell-binding_unc_protein"/>
</dbReference>
<dbReference type="STRING" id="665467.SAMN02982931_01207"/>
<keyword evidence="2" id="KW-1185">Reference proteome</keyword>
<dbReference type="Proteomes" id="UP000199071">
    <property type="component" value="Unassembled WGS sequence"/>
</dbReference>
<dbReference type="PANTHER" id="PTHR43883:SF1">
    <property type="entry name" value="GLUCONOKINASE"/>
    <property type="match status" value="1"/>
</dbReference>
<dbReference type="SUPFAM" id="SSF56112">
    <property type="entry name" value="Protein kinase-like (PK-like)"/>
    <property type="match status" value="1"/>
</dbReference>
<dbReference type="OrthoDB" id="9810277at2"/>
<evidence type="ECO:0000313" key="2">
    <source>
        <dbReference type="Proteomes" id="UP000199071"/>
    </source>
</evidence>
<dbReference type="Pfam" id="PF13671">
    <property type="entry name" value="AAA_33"/>
    <property type="match status" value="1"/>
</dbReference>
<reference evidence="1 2" key="1">
    <citation type="submission" date="2016-10" db="EMBL/GenBank/DDBJ databases">
        <authorList>
            <person name="de Groot N.N."/>
        </authorList>
    </citation>
    <scope>NUCLEOTIDE SEQUENCE [LARGE SCALE GENOMIC DNA]</scope>
    <source>
        <strain evidence="1 2">ATCC 35022</strain>
    </source>
</reference>
<gene>
    <name evidence="1" type="ORF">SAMN02982931_01207</name>
</gene>
<dbReference type="EMBL" id="FMXQ01000002">
    <property type="protein sequence ID" value="SDB15436.1"/>
    <property type="molecule type" value="Genomic_DNA"/>
</dbReference>
<dbReference type="PANTHER" id="PTHR43883">
    <property type="entry name" value="SLR0207 PROTEIN"/>
    <property type="match status" value="1"/>
</dbReference>
<dbReference type="AlphaFoldDB" id="A0A1G6B456"/>
<sequence length="515" mass="55687">MNDDQDAVFAFLAEPPTHGLSEPVRRIDTNAAAVFLAGPDVYKVKRAVRFPFMDLSTLEKRRAVCEAEIAVNRPYAPSLYRGVVPVTRAPDGGLSLGGDGTPVEWAVHLARFDETMTLDHVAERGELTPALLKALAAAVTDGMARAEPRDGAAATEALAGVVDETAQSLVDHPEVFEPEAARAFAAAIHDAFAALRPLLLDRGARGYVRRCHGDLHLRNIALIDDKPVLFDAIEFDESIATVDILYDLAFLLMDLWERDLQAEANTVLNRCLWTSPSLDDDLAGLAALPLFLALRAAVRAKIEALRFATVDHDRQARDDARRYFDHARAFLEPVAPRLIAVGGHSGTGKTTLSRHIAHRIGRPVGAVHLRSDIERKRLMGVDELERLPASAYEIDVTVRVFAALREQAGKALAAGQSVIVDAVHNTPEERALIADVAARHGVAFAGLWLFAPVDILVDRIEHRTGDASDATPAVVLLQADQLSGEIDWTPLDASRGFDETAAAALRCIAAPTATG</sequence>
<proteinExistence type="predicted"/>
<evidence type="ECO:0000313" key="1">
    <source>
        <dbReference type="EMBL" id="SDB15436.1"/>
    </source>
</evidence>
<dbReference type="RefSeq" id="WP_090875464.1">
    <property type="nucleotide sequence ID" value="NZ_FMXQ01000002.1"/>
</dbReference>